<organism evidence="3">
    <name type="scientific">freshwater metagenome</name>
    <dbReference type="NCBI Taxonomy" id="449393"/>
    <lineage>
        <taxon>unclassified sequences</taxon>
        <taxon>metagenomes</taxon>
        <taxon>ecological metagenomes</taxon>
    </lineage>
</organism>
<name>A0A6J6GZL1_9ZZZZ</name>
<protein>
    <submittedName>
        <fullName evidence="3">Unannotated protein</fullName>
    </submittedName>
</protein>
<evidence type="ECO:0000313" key="5">
    <source>
        <dbReference type="EMBL" id="CAB4888558.1"/>
    </source>
</evidence>
<sequence>MSNFEKMGDGYSLSLTQDEAHILINLVEQLLELLGEGDFFHHYDTSDPLAQLMAMPSEIVTPEDPVLMRLLPNAYADPEASSDFRRYTEPALRGSKQRILRTVREELSEIVDSKVDGVVEELDADIWLVAINDLRIALSVRLEISSESFEKFELMPDEDPQKSVYAVYFWLGWLQENLLTALTS</sequence>
<dbReference type="EMBL" id="CAEZUY010000005">
    <property type="protein sequence ID" value="CAB4606817.1"/>
    <property type="molecule type" value="Genomic_DNA"/>
</dbReference>
<dbReference type="EMBL" id="CAEZYL010000039">
    <property type="protein sequence ID" value="CAB4723669.1"/>
    <property type="molecule type" value="Genomic_DNA"/>
</dbReference>
<proteinExistence type="predicted"/>
<evidence type="ECO:0000313" key="6">
    <source>
        <dbReference type="EMBL" id="CAB5005134.1"/>
    </source>
</evidence>
<reference evidence="3" key="1">
    <citation type="submission" date="2020-05" db="EMBL/GenBank/DDBJ databases">
        <authorList>
            <person name="Chiriac C."/>
            <person name="Salcher M."/>
            <person name="Ghai R."/>
            <person name="Kavagutti S V."/>
        </authorList>
    </citation>
    <scope>NUCLEOTIDE SEQUENCE</scope>
</reference>
<dbReference type="Pfam" id="PF09438">
    <property type="entry name" value="DUF2017"/>
    <property type="match status" value="1"/>
</dbReference>
<evidence type="ECO:0000313" key="4">
    <source>
        <dbReference type="EMBL" id="CAB4723669.1"/>
    </source>
</evidence>
<dbReference type="InterPro" id="IPR018561">
    <property type="entry name" value="AosR"/>
</dbReference>
<evidence type="ECO:0000313" key="1">
    <source>
        <dbReference type="EMBL" id="CAB4529449.1"/>
    </source>
</evidence>
<evidence type="ECO:0000313" key="2">
    <source>
        <dbReference type="EMBL" id="CAB4592846.1"/>
    </source>
</evidence>
<evidence type="ECO:0000313" key="3">
    <source>
        <dbReference type="EMBL" id="CAB4606817.1"/>
    </source>
</evidence>
<dbReference type="EMBL" id="CAEZUD010000040">
    <property type="protein sequence ID" value="CAB4592846.1"/>
    <property type="molecule type" value="Genomic_DNA"/>
</dbReference>
<gene>
    <name evidence="1" type="ORF">UFOPK1380_00041</name>
    <name evidence="2" type="ORF">UFOPK1778_00799</name>
    <name evidence="3" type="ORF">UFOPK1863_00134</name>
    <name evidence="4" type="ORF">UFOPK2689_00748</name>
    <name evidence="5" type="ORF">UFOPK3555_00139</name>
    <name evidence="6" type="ORF">UFOPK4095_00135</name>
</gene>
<accession>A0A6J6GZL1</accession>
<dbReference type="EMBL" id="CAFBPI010000005">
    <property type="protein sequence ID" value="CAB5005134.1"/>
    <property type="molecule type" value="Genomic_DNA"/>
</dbReference>
<dbReference type="EMBL" id="CAEZSC010000001">
    <property type="protein sequence ID" value="CAB4529449.1"/>
    <property type="molecule type" value="Genomic_DNA"/>
</dbReference>
<dbReference type="AlphaFoldDB" id="A0A6J6GZL1"/>
<dbReference type="EMBL" id="CAFBME010000004">
    <property type="protein sequence ID" value="CAB4888558.1"/>
    <property type="molecule type" value="Genomic_DNA"/>
</dbReference>